<dbReference type="GO" id="GO:0005524">
    <property type="term" value="F:ATP binding"/>
    <property type="evidence" value="ECO:0007669"/>
    <property type="project" value="UniProtKB-UniRule"/>
</dbReference>
<comment type="similarity">
    <text evidence="1 6">Belongs to the DNA mismatch repair MutS family.</text>
</comment>
<comment type="function">
    <text evidence="6">Component of the post-replicative DNA mismatch repair system (MMR).</text>
</comment>
<evidence type="ECO:0000256" key="6">
    <source>
        <dbReference type="PIRNR" id="PIRNR037677"/>
    </source>
</evidence>
<evidence type="ECO:0000256" key="3">
    <source>
        <dbReference type="ARBA" id="ARBA00022763"/>
    </source>
</evidence>
<dbReference type="Gene3D" id="3.30.420.110">
    <property type="entry name" value="MutS, connector domain"/>
    <property type="match status" value="1"/>
</dbReference>
<evidence type="ECO:0000256" key="1">
    <source>
        <dbReference type="ARBA" id="ARBA00006271"/>
    </source>
</evidence>
<dbReference type="SMART" id="SM00533">
    <property type="entry name" value="MUTSd"/>
    <property type="match status" value="1"/>
</dbReference>
<sequence>MPPKKTKSSEVKESRSSSKKNVIDSEDSEDQAIKKTPNTKKGSNAANAKSVLSKESSVQKSNSSDNKRALKKIQLSESEGEDKELFPTAPAKKKSAPAPKEIIVKEEESSEDDQVVKIKNNKNGSAAAATTTNKVAKNKKKISDNESCDEEEEQMTKNKKATNQAKNKKTDKENETKQTTQRSSRNQKKISYKEEDEEDEYTPEQEDEDFKDEEVDEVEEDEEEGDELNSDDDFEEQGKKNKKNGQRKNNKKANGRSEGANNEKAAKKIHKAPENADDNHIIDVQKEQGKLDIEDQYELPYFLTKKYLKDAEGRPVDDPEYDPSTLFIPIQELKKETPLFQQYWKIKVKHFDKVVFFRFGRNFVCFYTDAILMKKLFDCYIGVWGKRPVANIFDNHYRFYVKELLEKADKSCLVVDQVQFSDDRSNEQYLIKREVTQIITKGTYTDYVDNVEDYNARYLMCIVESETDHSFGLVLIDCTTHQIYLDDIKNDPAGNQIRTILRKMKPVEIHSVFNNLSEQTKNICKTTCKPQFTFDKSFEFYELQSIFEELKNEFREKIPINNPDSMKKSNQMEIEKPKANKKNNKKNNKKKQSDDDEDGSDESSDEEKSKSLVDEEDDDGSDSEDDIENLYKPEVKKEPKFTYGELSSDYPLLLKDIEEMYNIDKKKFEEELQKKANRKQKNSQDMQNEEDDDEPCFDIEYQYYMMLQALMLGLSYLRKLKLNDNVFRLGSFSLLDSTVQKNTFLHLDAHAIENLDIFEVNLQNRVTSEGSLMSFIDYTKTQFGKRMLKRWLSYPLKSIQQIEQRQEAIEDLMKIEDVIEQFDKKLSKLGDVERQISKIFNSSQKSRLKPTSFENFSNVRLKDAYSLVEDLKNLEEILLIFKDYQDNFNSTKLKKLVTVKDPEQINKILESTRQKNNSQTYLSQKLLNRQSSTNSKSKQQIIVGIFPDLKPFVELIQSQLEQDEQGYCQPKQGADAVYDEIVFKMKKIYKKMNNEALVWRKKFNNNQDIKLIKSKMQWEIQIPEKLVEGSKKPKELYLTSKVKGYQRFQTDKIISLCAKLKKVEVQLQKALSPFCERFFHLFYQNRELLYQAVNCIGELDCLCSLAKCSLNLKIRCKPTFIPESLNKNVFELIEMYHPQLLKENKKNLVPNDTIFEDNVTCMLVTGPNMGGKSTLLRQNCLAVILAQLGCFLPAKSFKTIIRDRIFCRIGASDRLLEGKSTFLVEMEETGDIVKEATNQSLVLLDELGRGTSTFDGVSIAYGVLRYLVENVKCLTLFSTHYHMLVDEFKLYKNVQSYVMDFDYCSQQKKIDFKYKYIKGSSEKSFGVNVAKMAGLPDSVIDKAHKMEHYMNSEDQNIGNVRRITQKFNSIIEAQHQSDDTLLQLLKNSF</sequence>
<keyword evidence="3 6" id="KW-0227">DNA damage</keyword>
<dbReference type="Pfam" id="PF01624">
    <property type="entry name" value="MutS_I"/>
    <property type="match status" value="1"/>
</dbReference>
<dbReference type="Gene3D" id="3.40.50.300">
    <property type="entry name" value="P-loop containing nucleotide triphosphate hydrolases"/>
    <property type="match status" value="1"/>
</dbReference>
<feature type="compositionally biased region" description="Low complexity" evidence="8">
    <location>
        <begin position="126"/>
        <end position="135"/>
    </location>
</feature>
<dbReference type="Gene3D" id="1.10.1420.10">
    <property type="match status" value="2"/>
</dbReference>
<feature type="compositionally biased region" description="Basic residues" evidence="8">
    <location>
        <begin position="579"/>
        <end position="590"/>
    </location>
</feature>
<evidence type="ECO:0000256" key="8">
    <source>
        <dbReference type="SAM" id="MobiDB-lite"/>
    </source>
</evidence>
<feature type="domain" description="DNA mismatch repair proteins mutS family" evidence="9">
    <location>
        <begin position="1240"/>
        <end position="1256"/>
    </location>
</feature>
<feature type="compositionally biased region" description="Acidic residues" evidence="8">
    <location>
        <begin position="594"/>
        <end position="605"/>
    </location>
</feature>
<proteinExistence type="evidence at transcript level"/>
<dbReference type="PANTHER" id="PTHR11361:SF148">
    <property type="entry name" value="DNA MISMATCH REPAIR PROTEIN MSH6"/>
    <property type="match status" value="1"/>
</dbReference>
<feature type="compositionally biased region" description="Polar residues" evidence="8">
    <location>
        <begin position="562"/>
        <end position="572"/>
    </location>
</feature>
<feature type="compositionally biased region" description="Basic and acidic residues" evidence="8">
    <location>
        <begin position="7"/>
        <end position="16"/>
    </location>
</feature>
<dbReference type="Pfam" id="PF05192">
    <property type="entry name" value="MutS_III"/>
    <property type="match status" value="1"/>
</dbReference>
<dbReference type="SUPFAM" id="SSF52540">
    <property type="entry name" value="P-loop containing nucleoside triphosphate hydrolases"/>
    <property type="match status" value="1"/>
</dbReference>
<name>E5KKV7_TETTH</name>
<dbReference type="PROSITE" id="PS00486">
    <property type="entry name" value="DNA_MISMATCH_REPAIR_2"/>
    <property type="match status" value="1"/>
</dbReference>
<dbReference type="Pfam" id="PF00488">
    <property type="entry name" value="MutS_V"/>
    <property type="match status" value="1"/>
</dbReference>
<keyword evidence="6" id="KW-0234">DNA repair</keyword>
<dbReference type="GO" id="GO:0140664">
    <property type="term" value="F:ATP-dependent DNA damage sensor activity"/>
    <property type="evidence" value="ECO:0007669"/>
    <property type="project" value="InterPro"/>
</dbReference>
<dbReference type="InterPro" id="IPR016151">
    <property type="entry name" value="DNA_mismatch_repair_MutS_N"/>
</dbReference>
<feature type="compositionally biased region" description="Low complexity" evidence="8">
    <location>
        <begin position="53"/>
        <end position="64"/>
    </location>
</feature>
<keyword evidence="2 6" id="KW-0547">Nucleotide-binding</keyword>
<dbReference type="EMBL" id="HQ191281">
    <property type="protein sequence ID" value="ADQ26783.1"/>
    <property type="molecule type" value="mRNA"/>
</dbReference>
<gene>
    <name evidence="10" type="primary">MSH6_4</name>
</gene>
<keyword evidence="4 6" id="KW-0067">ATP-binding</keyword>
<feature type="compositionally biased region" description="Basic residues" evidence="8">
    <location>
        <begin position="240"/>
        <end position="254"/>
    </location>
</feature>
<feature type="compositionally biased region" description="Acidic residues" evidence="8">
    <location>
        <begin position="614"/>
        <end position="628"/>
    </location>
</feature>
<reference evidence="10" key="1">
    <citation type="submission" date="2010-08" db="EMBL/GenBank/DDBJ databases">
        <title>Identification and characterization of the DNA mismatch repair homologues from the ciliate Tetrahymena thermophila.</title>
        <authorList>
            <person name="Salsiccioli S.R."/>
            <person name="Bell D.C."/>
            <person name="Annandale E.J."/>
            <person name="Cupples C.G."/>
        </authorList>
    </citation>
    <scope>NUCLEOTIDE SEQUENCE</scope>
</reference>
<keyword evidence="7" id="KW-0175">Coiled coil</keyword>
<feature type="compositionally biased region" description="Basic and acidic residues" evidence="8">
    <location>
        <begin position="271"/>
        <end position="281"/>
    </location>
</feature>
<dbReference type="PIRSF" id="PIRSF037677">
    <property type="entry name" value="DNA_mis_repair_Msh6"/>
    <property type="match status" value="1"/>
</dbReference>
<dbReference type="GO" id="GO:0006298">
    <property type="term" value="P:mismatch repair"/>
    <property type="evidence" value="ECO:0007669"/>
    <property type="project" value="InterPro"/>
</dbReference>
<evidence type="ECO:0000256" key="2">
    <source>
        <dbReference type="ARBA" id="ARBA00022741"/>
    </source>
</evidence>
<dbReference type="InterPro" id="IPR036187">
    <property type="entry name" value="DNA_mismatch_repair_MutS_sf"/>
</dbReference>
<protein>
    <recommendedName>
        <fullName evidence="6">DNA mismatch repair protein</fullName>
    </recommendedName>
</protein>
<dbReference type="InterPro" id="IPR017261">
    <property type="entry name" value="DNA_mismatch_repair_MutS/MSH"/>
</dbReference>
<dbReference type="InterPro" id="IPR036678">
    <property type="entry name" value="MutS_con_dom_sf"/>
</dbReference>
<dbReference type="InterPro" id="IPR045076">
    <property type="entry name" value="MutS"/>
</dbReference>
<keyword evidence="5 6" id="KW-0238">DNA-binding</keyword>
<dbReference type="GO" id="GO:0032301">
    <property type="term" value="C:MutSalpha complex"/>
    <property type="evidence" value="ECO:0007669"/>
    <property type="project" value="TreeGrafter"/>
</dbReference>
<evidence type="ECO:0000256" key="7">
    <source>
        <dbReference type="SAM" id="Coils"/>
    </source>
</evidence>
<feature type="region of interest" description="Disordered" evidence="8">
    <location>
        <begin position="1"/>
        <end position="281"/>
    </location>
</feature>
<dbReference type="GO" id="GO:0030983">
    <property type="term" value="F:mismatched DNA binding"/>
    <property type="evidence" value="ECO:0007669"/>
    <property type="project" value="UniProtKB-UniRule"/>
</dbReference>
<dbReference type="InterPro" id="IPR007696">
    <property type="entry name" value="DNA_mismatch_repair_MutS_core"/>
</dbReference>
<dbReference type="PANTHER" id="PTHR11361">
    <property type="entry name" value="DNA MISMATCH REPAIR PROTEIN MUTS FAMILY MEMBER"/>
    <property type="match status" value="1"/>
</dbReference>
<evidence type="ECO:0000259" key="9">
    <source>
        <dbReference type="PROSITE" id="PS00486"/>
    </source>
</evidence>
<dbReference type="SUPFAM" id="SSF55271">
    <property type="entry name" value="DNA repair protein MutS, domain I"/>
    <property type="match status" value="1"/>
</dbReference>
<evidence type="ECO:0000256" key="5">
    <source>
        <dbReference type="ARBA" id="ARBA00023125"/>
    </source>
</evidence>
<feature type="region of interest" description="Disordered" evidence="8">
    <location>
        <begin position="558"/>
        <end position="633"/>
    </location>
</feature>
<evidence type="ECO:0000256" key="4">
    <source>
        <dbReference type="ARBA" id="ARBA00022840"/>
    </source>
</evidence>
<evidence type="ECO:0000313" key="10">
    <source>
        <dbReference type="EMBL" id="ADQ26783.1"/>
    </source>
</evidence>
<dbReference type="SUPFAM" id="SSF48334">
    <property type="entry name" value="DNA repair protein MutS, domain III"/>
    <property type="match status" value="1"/>
</dbReference>
<organism evidence="10">
    <name type="scientific">Tetrahymena thermophila</name>
    <dbReference type="NCBI Taxonomy" id="5911"/>
    <lineage>
        <taxon>Eukaryota</taxon>
        <taxon>Sar</taxon>
        <taxon>Alveolata</taxon>
        <taxon>Ciliophora</taxon>
        <taxon>Intramacronucleata</taxon>
        <taxon>Oligohymenophorea</taxon>
        <taxon>Hymenostomatida</taxon>
        <taxon>Tetrahymenina</taxon>
        <taxon>Tetrahymenidae</taxon>
        <taxon>Tetrahymena</taxon>
    </lineage>
</organism>
<dbReference type="InterPro" id="IPR027417">
    <property type="entry name" value="P-loop_NTPase"/>
</dbReference>
<accession>E5KKV7</accession>
<dbReference type="InterPro" id="IPR007695">
    <property type="entry name" value="DNA_mismatch_repair_MutS-lik_N"/>
</dbReference>
<feature type="coiled-coil region" evidence="7">
    <location>
        <begin position="665"/>
        <end position="692"/>
    </location>
</feature>
<dbReference type="Gene3D" id="3.40.1170.10">
    <property type="entry name" value="DNA repair protein MutS, domain I"/>
    <property type="match status" value="1"/>
</dbReference>
<dbReference type="SMART" id="SM00534">
    <property type="entry name" value="MUTSac"/>
    <property type="match status" value="1"/>
</dbReference>
<feature type="compositionally biased region" description="Acidic residues" evidence="8">
    <location>
        <begin position="194"/>
        <end position="235"/>
    </location>
</feature>
<dbReference type="InterPro" id="IPR000432">
    <property type="entry name" value="DNA_mismatch_repair_MutS_C"/>
</dbReference>